<proteinExistence type="predicted"/>
<dbReference type="EMBL" id="JAASQV010000001">
    <property type="protein sequence ID" value="NIJ64249.1"/>
    <property type="molecule type" value="Genomic_DNA"/>
</dbReference>
<dbReference type="Proteomes" id="UP000564677">
    <property type="component" value="Unassembled WGS sequence"/>
</dbReference>
<comment type="caution">
    <text evidence="1">The sequence shown here is derived from an EMBL/GenBank/DDBJ whole genome shotgun (WGS) entry which is preliminary data.</text>
</comment>
<dbReference type="AlphaFoldDB" id="A0A7X5UXS4"/>
<evidence type="ECO:0000313" key="2">
    <source>
        <dbReference type="Proteomes" id="UP000564677"/>
    </source>
</evidence>
<accession>A0A7X5UXS4</accession>
<name>A0A7X5UXS4_9SPHN</name>
<reference evidence="1 2" key="1">
    <citation type="submission" date="2020-03" db="EMBL/GenBank/DDBJ databases">
        <title>Genomic Encyclopedia of Type Strains, Phase IV (KMG-IV): sequencing the most valuable type-strain genomes for metagenomic binning, comparative biology and taxonomic classification.</title>
        <authorList>
            <person name="Goeker M."/>
        </authorList>
    </citation>
    <scope>NUCLEOTIDE SEQUENCE [LARGE SCALE GENOMIC DNA]</scope>
    <source>
        <strain evidence="1 2">DSM 4733</strain>
    </source>
</reference>
<sequence>MAAIRKAYARLLKGIDPESDPAAFLALREARDWAMHLAEQGDGQHQLAAMESDGDPVETVAPVAEMVAEQPGPPEVDFEALRQLHRYVLDPESGATWDEIAALSEQVLADPAMLNIDHSENVERFFAETITQGTPRSDPMIEPAIARFRWNASETELRRPPIVNWILQRVEDRYFEIGLPNERHAYARLLAKLRRPPPRQWLSLVGAWWPGPRMEFLIAYLQANHPTILPGVRRDTLDWWLARIEHQRNAVAPLRWIREWRRRNIWGPSLTGIGRNVRRDVAFTYTPILLGLIVMGRLASCSQEQARSPMPFAPPATTTPFTVAAPSVMLDFKSDLTRTLQRLDVTLTADRVLAANPSLYKQLEVEWQSARTGNQGSAAQFAQFVSGANAQLDSVFSQALHGSDEKLIMDYAKFYESRLRWAERGTPQDCADLIAGRTVRSELSSFSDIHRRLVTRAVLSGTPPAKDKAEKEWSFSIPPALLRTAVQRSRLRPADFEKAMRQQGPATGICNARIALIDSAIVNPKPEGMELLRSMFGGH</sequence>
<organism evidence="1 2">
    <name type="scientific">Sphingomonas leidyi</name>
    <dbReference type="NCBI Taxonomy" id="68569"/>
    <lineage>
        <taxon>Bacteria</taxon>
        <taxon>Pseudomonadati</taxon>
        <taxon>Pseudomonadota</taxon>
        <taxon>Alphaproteobacteria</taxon>
        <taxon>Sphingomonadales</taxon>
        <taxon>Sphingomonadaceae</taxon>
        <taxon>Sphingomonas</taxon>
    </lineage>
</organism>
<keyword evidence="2" id="KW-1185">Reference proteome</keyword>
<evidence type="ECO:0000313" key="1">
    <source>
        <dbReference type="EMBL" id="NIJ64249.1"/>
    </source>
</evidence>
<dbReference type="RefSeq" id="WP_208413420.1">
    <property type="nucleotide sequence ID" value="NZ_JAASQV010000001.1"/>
</dbReference>
<gene>
    <name evidence="1" type="ORF">FHR20_001180</name>
</gene>
<protein>
    <submittedName>
        <fullName evidence="1">Uncharacterized protein</fullName>
    </submittedName>
</protein>